<reference evidence="1 2" key="1">
    <citation type="submission" date="2015-07" db="EMBL/GenBank/DDBJ databases">
        <authorList>
            <person name="Noorani M."/>
        </authorList>
    </citation>
    <scope>NUCLEOTIDE SEQUENCE [LARGE SCALE GENOMIC DNA]</scope>
    <source>
        <strain evidence="1 2">CECT 5088</strain>
    </source>
</reference>
<dbReference type="Proteomes" id="UP000048908">
    <property type="component" value="Unassembled WGS sequence"/>
</dbReference>
<dbReference type="AlphaFoldDB" id="A0A0M6XM27"/>
<name>A0A0M6XM27_9RHOB</name>
<accession>A0A0M6XM27</accession>
<dbReference type="EMBL" id="CXPG01000011">
    <property type="protein sequence ID" value="CTQ31702.1"/>
    <property type="molecule type" value="Genomic_DNA"/>
</dbReference>
<keyword evidence="2" id="KW-1185">Reference proteome</keyword>
<evidence type="ECO:0000313" key="1">
    <source>
        <dbReference type="EMBL" id="CTQ31702.1"/>
    </source>
</evidence>
<organism evidence="1 2">
    <name type="scientific">Jannaschia rubra</name>
    <dbReference type="NCBI Taxonomy" id="282197"/>
    <lineage>
        <taxon>Bacteria</taxon>
        <taxon>Pseudomonadati</taxon>
        <taxon>Pseudomonadota</taxon>
        <taxon>Alphaproteobacteria</taxon>
        <taxon>Rhodobacterales</taxon>
        <taxon>Roseobacteraceae</taxon>
        <taxon>Jannaschia</taxon>
    </lineage>
</organism>
<protein>
    <submittedName>
        <fullName evidence="1">Uncharacterized protein</fullName>
    </submittedName>
</protein>
<dbReference type="OrthoDB" id="7056428at2"/>
<gene>
    <name evidence="1" type="ORF">JAN5088_00461</name>
</gene>
<dbReference type="RefSeq" id="WP_158448460.1">
    <property type="nucleotide sequence ID" value="NZ_CXPG01000011.1"/>
</dbReference>
<proteinExistence type="predicted"/>
<evidence type="ECO:0000313" key="2">
    <source>
        <dbReference type="Proteomes" id="UP000048908"/>
    </source>
</evidence>
<sequence length="54" mass="5866">MIRDNRRLDVLFLASLTSFAVLPSYRVRSGSFGLARLAELAGCRLARIGAASLL</sequence>